<reference evidence="4" key="1">
    <citation type="journal article" date="2023" name="Proc. Natl. Acad. Sci. U.S.A.">
        <title>Genomic and structural basis for evolution of tropane alkaloid biosynthesis.</title>
        <authorList>
            <person name="Wanga Y.-J."/>
            <person name="Taina T."/>
            <person name="Yua J.-Y."/>
            <person name="Lia J."/>
            <person name="Xua B."/>
            <person name="Chenc J."/>
            <person name="D'Auriad J.C."/>
            <person name="Huanga J.-P."/>
            <person name="Huanga S.-X."/>
        </authorList>
    </citation>
    <scope>NUCLEOTIDE SEQUENCE [LARGE SCALE GENOMIC DNA]</scope>
    <source>
        <strain evidence="4">cv. KIB-2019</strain>
    </source>
</reference>
<proteinExistence type="predicted"/>
<evidence type="ECO:0000256" key="2">
    <source>
        <dbReference type="SAM" id="Phobius"/>
    </source>
</evidence>
<dbReference type="AlphaFoldDB" id="A0A9Q1L3K7"/>
<feature type="compositionally biased region" description="Acidic residues" evidence="1">
    <location>
        <begin position="1"/>
        <end position="12"/>
    </location>
</feature>
<keyword evidence="2" id="KW-0472">Membrane</keyword>
<comment type="caution">
    <text evidence="3">The sequence shown here is derived from an EMBL/GenBank/DDBJ whole genome shotgun (WGS) entry which is preliminary data.</text>
</comment>
<keyword evidence="2" id="KW-1133">Transmembrane helix</keyword>
<keyword evidence="4" id="KW-1185">Reference proteome</keyword>
<gene>
    <name evidence="3" type="ORF">K7X08_029051</name>
</gene>
<dbReference type="OrthoDB" id="439993at2759"/>
<accession>A0A9Q1L3K7</accession>
<dbReference type="Proteomes" id="UP001152561">
    <property type="component" value="Unassembled WGS sequence"/>
</dbReference>
<protein>
    <submittedName>
        <fullName evidence="3">Uncharacterized protein</fullName>
    </submittedName>
</protein>
<sequence>MSEDIKDEDINENVEKGDKKDAEDGSGEADVQNSENAEKSVESPTEDDEQAPVEEKLSIPACKDNKDIVKRENLRSVFQKFGTVKGHFFVLVIAILFYPSVGLAK</sequence>
<name>A0A9Q1L3K7_9SOLA</name>
<evidence type="ECO:0000313" key="4">
    <source>
        <dbReference type="Proteomes" id="UP001152561"/>
    </source>
</evidence>
<evidence type="ECO:0000256" key="1">
    <source>
        <dbReference type="SAM" id="MobiDB-lite"/>
    </source>
</evidence>
<dbReference type="EMBL" id="JAJAGQ010000024">
    <property type="protein sequence ID" value="KAJ8526574.1"/>
    <property type="molecule type" value="Genomic_DNA"/>
</dbReference>
<feature type="compositionally biased region" description="Basic and acidic residues" evidence="1">
    <location>
        <begin position="13"/>
        <end position="23"/>
    </location>
</feature>
<evidence type="ECO:0000313" key="3">
    <source>
        <dbReference type="EMBL" id="KAJ8526574.1"/>
    </source>
</evidence>
<keyword evidence="2" id="KW-0812">Transmembrane</keyword>
<feature type="transmembrane region" description="Helical" evidence="2">
    <location>
        <begin position="86"/>
        <end position="104"/>
    </location>
</feature>
<feature type="region of interest" description="Disordered" evidence="1">
    <location>
        <begin position="1"/>
        <end position="59"/>
    </location>
</feature>
<organism evidence="3 4">
    <name type="scientific">Anisodus acutangulus</name>
    <dbReference type="NCBI Taxonomy" id="402998"/>
    <lineage>
        <taxon>Eukaryota</taxon>
        <taxon>Viridiplantae</taxon>
        <taxon>Streptophyta</taxon>
        <taxon>Embryophyta</taxon>
        <taxon>Tracheophyta</taxon>
        <taxon>Spermatophyta</taxon>
        <taxon>Magnoliopsida</taxon>
        <taxon>eudicotyledons</taxon>
        <taxon>Gunneridae</taxon>
        <taxon>Pentapetalae</taxon>
        <taxon>asterids</taxon>
        <taxon>lamiids</taxon>
        <taxon>Solanales</taxon>
        <taxon>Solanaceae</taxon>
        <taxon>Solanoideae</taxon>
        <taxon>Hyoscyameae</taxon>
        <taxon>Anisodus</taxon>
    </lineage>
</organism>